<reference evidence="2 3" key="1">
    <citation type="submission" date="2019-04" db="EMBL/GenBank/DDBJ databases">
        <authorList>
            <person name="Van Vliet M D."/>
        </authorList>
    </citation>
    <scope>NUCLEOTIDE SEQUENCE [LARGE SCALE GENOMIC DNA]</scope>
    <source>
        <strain evidence="2 3">F21</strain>
    </source>
</reference>
<organism evidence="2 3">
    <name type="scientific">Pontiella sulfatireligans</name>
    <dbReference type="NCBI Taxonomy" id="2750658"/>
    <lineage>
        <taxon>Bacteria</taxon>
        <taxon>Pseudomonadati</taxon>
        <taxon>Kiritimatiellota</taxon>
        <taxon>Kiritimatiellia</taxon>
        <taxon>Kiritimatiellales</taxon>
        <taxon>Pontiellaceae</taxon>
        <taxon>Pontiella</taxon>
    </lineage>
</organism>
<name>A0A6C2UNQ5_9BACT</name>
<keyword evidence="3" id="KW-1185">Reference proteome</keyword>
<dbReference type="RefSeq" id="WP_136063252.1">
    <property type="nucleotide sequence ID" value="NZ_CAAHFH010000002.1"/>
</dbReference>
<dbReference type="InterPro" id="IPR011659">
    <property type="entry name" value="WD40"/>
</dbReference>
<dbReference type="Gene3D" id="2.120.10.30">
    <property type="entry name" value="TolB, C-terminal domain"/>
    <property type="match status" value="1"/>
</dbReference>
<accession>A0A6C2UNQ5</accession>
<dbReference type="InterPro" id="IPR011042">
    <property type="entry name" value="6-blade_b-propeller_TolB-like"/>
</dbReference>
<proteinExistence type="inferred from homology"/>
<dbReference type="EMBL" id="CAAHFH010000002">
    <property type="protein sequence ID" value="VGO21818.1"/>
    <property type="molecule type" value="Genomic_DNA"/>
</dbReference>
<dbReference type="AlphaFoldDB" id="A0A6C2UNQ5"/>
<evidence type="ECO:0000313" key="2">
    <source>
        <dbReference type="EMBL" id="VGO21818.1"/>
    </source>
</evidence>
<dbReference type="Proteomes" id="UP000346198">
    <property type="component" value="Unassembled WGS sequence"/>
</dbReference>
<dbReference type="PANTHER" id="PTHR36842">
    <property type="entry name" value="PROTEIN TOLB HOMOLOG"/>
    <property type="match status" value="1"/>
</dbReference>
<dbReference type="Pfam" id="PF07676">
    <property type="entry name" value="PD40"/>
    <property type="match status" value="5"/>
</dbReference>
<evidence type="ECO:0000313" key="3">
    <source>
        <dbReference type="Proteomes" id="UP000346198"/>
    </source>
</evidence>
<gene>
    <name evidence="2" type="ORF">SCARR_03895</name>
</gene>
<dbReference type="Gene3D" id="3.40.50.10070">
    <property type="entry name" value="TolB, N-terminal domain"/>
    <property type="match status" value="1"/>
</dbReference>
<evidence type="ECO:0000256" key="1">
    <source>
        <dbReference type="ARBA" id="ARBA00009820"/>
    </source>
</evidence>
<comment type="similarity">
    <text evidence="1">Belongs to the TolB family.</text>
</comment>
<evidence type="ECO:0008006" key="4">
    <source>
        <dbReference type="Google" id="ProtNLM"/>
    </source>
</evidence>
<dbReference type="SUPFAM" id="SSF69304">
    <property type="entry name" value="Tricorn protease N-terminal domain"/>
    <property type="match status" value="1"/>
</dbReference>
<dbReference type="PANTHER" id="PTHR36842:SF1">
    <property type="entry name" value="PROTEIN TOLB"/>
    <property type="match status" value="1"/>
</dbReference>
<dbReference type="SUPFAM" id="SSF52964">
    <property type="entry name" value="TolB, N-terminal domain"/>
    <property type="match status" value="1"/>
</dbReference>
<protein>
    <recommendedName>
        <fullName evidence="4">Dipeptidyl-peptidase 5</fullName>
    </recommendedName>
</protein>
<sequence length="395" mass="42210">MNRLLLLTGACLLVLTASGQRVIDIGKKGEGKIGINLSSFKTGSDSASHTFISVLKADLNRSGYFSVTSSGGGINVVGSCTSGGSQLRADCQVYKSASRQRLLGKSYSAPASSVRSLAHKAADEILYAVTGKKGMASAKLALVYKKGRGSELVVCDIDGHNKRQITKDRSIVVGPGWSPDRKNVVYTSYKGGYPNVYLTGRAKPLSSHAGLNASGAISPDGKSLALIMSRDGNPELYLKSLRTGLLKRLTETRRGDEGSPCWSPDGNHIAYVSNTSGRAQIYIISKKGGTPMRLTTSGSESFSPDWGMNGYIAFSSRIGGRYRIAMINPATKNLKLVETDYADYEDPSWAPDGRHIVCSRTSQYRSSIYLLDTLKDSHVALISGSGDWVSPACSP</sequence>